<dbReference type="Proteomes" id="UP000293568">
    <property type="component" value="Chromosome"/>
</dbReference>
<dbReference type="Gene3D" id="3.40.50.620">
    <property type="entry name" value="HUPs"/>
    <property type="match status" value="1"/>
</dbReference>
<dbReference type="SUPFAM" id="SSF52402">
    <property type="entry name" value="Adenine nucleotide alpha hydrolases-like"/>
    <property type="match status" value="1"/>
</dbReference>
<dbReference type="EMBL" id="CP035492">
    <property type="protein sequence ID" value="QAY66537.1"/>
    <property type="molecule type" value="Genomic_DNA"/>
</dbReference>
<dbReference type="CDD" id="cd00293">
    <property type="entry name" value="USP-like"/>
    <property type="match status" value="1"/>
</dbReference>
<proteinExistence type="predicted"/>
<accession>A0A4P6F0L5</accession>
<reference evidence="2 3" key="1">
    <citation type="submission" date="2019-01" db="EMBL/GenBank/DDBJ databases">
        <title>Genome sequencing of strain FW100M-2.</title>
        <authorList>
            <person name="Heo J."/>
            <person name="Kim S.-J."/>
            <person name="Kim J.-S."/>
            <person name="Hong S.-B."/>
            <person name="Kwon S.-W."/>
        </authorList>
    </citation>
    <scope>NUCLEOTIDE SEQUENCE [LARGE SCALE GENOMIC DNA]</scope>
    <source>
        <strain evidence="2 3">FW100M-2</strain>
    </source>
</reference>
<feature type="domain" description="UspA" evidence="1">
    <location>
        <begin position="1"/>
        <end position="44"/>
    </location>
</feature>
<protein>
    <submittedName>
        <fullName evidence="2">Universal stress protein</fullName>
    </submittedName>
</protein>
<dbReference type="AlphaFoldDB" id="A0A4P6F0L5"/>
<dbReference type="InterPro" id="IPR006016">
    <property type="entry name" value="UspA"/>
</dbReference>
<gene>
    <name evidence="2" type="ORF">ET464_09035</name>
</gene>
<name>A0A4P6F0L5_9BACL</name>
<dbReference type="InterPro" id="IPR014729">
    <property type="entry name" value="Rossmann-like_a/b/a_fold"/>
</dbReference>
<dbReference type="OrthoDB" id="9777884at2"/>
<dbReference type="RefSeq" id="WP_129440217.1">
    <property type="nucleotide sequence ID" value="NZ_CP035492.1"/>
</dbReference>
<evidence type="ECO:0000313" key="3">
    <source>
        <dbReference type="Proteomes" id="UP000293568"/>
    </source>
</evidence>
<sequence length="71" mass="7812">MYKHILVPVDGSQQSEKALEHAVRLAEALQADTQITVLHVTPPIVLNEPEINVDRTDCRRSGQSYLQGGSS</sequence>
<dbReference type="Pfam" id="PF00582">
    <property type="entry name" value="Usp"/>
    <property type="match status" value="1"/>
</dbReference>
<evidence type="ECO:0000313" key="2">
    <source>
        <dbReference type="EMBL" id="QAY66537.1"/>
    </source>
</evidence>
<keyword evidence="3" id="KW-1185">Reference proteome</keyword>
<organism evidence="2 3">
    <name type="scientific">Paenibacillus protaetiae</name>
    <dbReference type="NCBI Taxonomy" id="2509456"/>
    <lineage>
        <taxon>Bacteria</taxon>
        <taxon>Bacillati</taxon>
        <taxon>Bacillota</taxon>
        <taxon>Bacilli</taxon>
        <taxon>Bacillales</taxon>
        <taxon>Paenibacillaceae</taxon>
        <taxon>Paenibacillus</taxon>
    </lineage>
</organism>
<evidence type="ECO:0000259" key="1">
    <source>
        <dbReference type="Pfam" id="PF00582"/>
    </source>
</evidence>
<dbReference type="KEGG" id="pprt:ET464_09035"/>